<evidence type="ECO:0008006" key="5">
    <source>
        <dbReference type="Google" id="ProtNLM"/>
    </source>
</evidence>
<dbReference type="Proteomes" id="UP000199113">
    <property type="component" value="Unassembled WGS sequence"/>
</dbReference>
<evidence type="ECO:0000313" key="2">
    <source>
        <dbReference type="EMBL" id="SFA83150.1"/>
    </source>
</evidence>
<protein>
    <recommendedName>
        <fullName evidence="5">Glycosyl transferase family 2</fullName>
    </recommendedName>
</protein>
<dbReference type="OrthoDB" id="628799at2"/>
<dbReference type="EMBL" id="FOKC01000001">
    <property type="protein sequence ID" value="SFA83150.1"/>
    <property type="molecule type" value="Genomic_DNA"/>
</dbReference>
<dbReference type="Proteomes" id="UP000233565">
    <property type="component" value="Unassembled WGS sequence"/>
</dbReference>
<evidence type="ECO:0000313" key="1">
    <source>
        <dbReference type="EMBL" id="PKH37659.1"/>
    </source>
</evidence>
<dbReference type="STRING" id="748909.SAMN05192575_101671"/>
<dbReference type="AlphaFoldDB" id="A0A1I0W4M6"/>
<evidence type="ECO:0000313" key="3">
    <source>
        <dbReference type="Proteomes" id="UP000199113"/>
    </source>
</evidence>
<dbReference type="RefSeq" id="WP_091194174.1">
    <property type="nucleotide sequence ID" value="NZ_FOKC01000001.1"/>
</dbReference>
<reference evidence="2" key="2">
    <citation type="submission" date="2016-10" db="EMBL/GenBank/DDBJ databases">
        <authorList>
            <person name="de Groot N.N."/>
        </authorList>
    </citation>
    <scope>NUCLEOTIDE SEQUENCE [LARGE SCALE GENOMIC DNA]</scope>
    <source>
        <strain evidence="2">CGMCC 1.10697</strain>
    </source>
</reference>
<reference evidence="1 4" key="3">
    <citation type="submission" date="2017-12" db="EMBL/GenBank/DDBJ databases">
        <title>Pharmacopeia of the Arctic Ocean.</title>
        <authorList>
            <person name="Collins E."/>
            <person name="Ducluzeau A.-L."/>
        </authorList>
    </citation>
    <scope>NUCLEOTIDE SEQUENCE [LARGE SCALE GENOMIC DNA]</scope>
    <source>
        <strain evidence="1 4">DSM 23325</strain>
    </source>
</reference>
<sequence length="263" mass="29673">MPGAAEVGPTGPTVTFETKVWEGDYRTILDRARLDAVISHNSWDFTARIVHVNNVDDPDQALSIGRALVADGVLDEVVLVDEHATDALNHFGLTRNDLGRGYVYSISELVSLYLCRTDYLLHLSGDTTPSGRVDWIPSALELLERRPEIAVANLSWTPDLSMVEAESSGRDGEFLLGYGFSDQMYLVRAAEFGQRIYGETHPASERYPEYGGELFEKRVDAWMRNHQRLRATWTSGHYVHENIRPAPSRMRRVLGRVKRATRI</sequence>
<accession>A0A1I0W4M6</accession>
<name>A0A1I0W4M6_9ACTN</name>
<reference evidence="3" key="1">
    <citation type="submission" date="2016-10" db="EMBL/GenBank/DDBJ databases">
        <authorList>
            <person name="Varghese N."/>
            <person name="Submissions S."/>
        </authorList>
    </citation>
    <scope>NUCLEOTIDE SEQUENCE [LARGE SCALE GENOMIC DNA]</scope>
    <source>
        <strain evidence="3">CGMCC 1.10697</strain>
    </source>
</reference>
<keyword evidence="4" id="KW-1185">Reference proteome</keyword>
<gene>
    <name evidence="1" type="ORF">CXG46_19735</name>
    <name evidence="2" type="ORF">SAMN05192575_101671</name>
</gene>
<dbReference type="EMBL" id="PJBV01000035">
    <property type="protein sequence ID" value="PKH37659.1"/>
    <property type="molecule type" value="Genomic_DNA"/>
</dbReference>
<proteinExistence type="predicted"/>
<evidence type="ECO:0000313" key="4">
    <source>
        <dbReference type="Proteomes" id="UP000233565"/>
    </source>
</evidence>
<organism evidence="2 3">
    <name type="scientific">Nocardioides alpinus</name>
    <dbReference type="NCBI Taxonomy" id="748909"/>
    <lineage>
        <taxon>Bacteria</taxon>
        <taxon>Bacillati</taxon>
        <taxon>Actinomycetota</taxon>
        <taxon>Actinomycetes</taxon>
        <taxon>Propionibacteriales</taxon>
        <taxon>Nocardioidaceae</taxon>
        <taxon>Nocardioides</taxon>
    </lineage>
</organism>